<dbReference type="SUPFAM" id="SSF117281">
    <property type="entry name" value="Kelch motif"/>
    <property type="match status" value="1"/>
</dbReference>
<protein>
    <submittedName>
        <fullName evidence="1">Uncharacterized protein</fullName>
    </submittedName>
</protein>
<dbReference type="SUPFAM" id="SSF52047">
    <property type="entry name" value="RNI-like"/>
    <property type="match status" value="1"/>
</dbReference>
<dbReference type="InterPro" id="IPR015915">
    <property type="entry name" value="Kelch-typ_b-propeller"/>
</dbReference>
<evidence type="ECO:0000313" key="2">
    <source>
        <dbReference type="Proteomes" id="UP000265618"/>
    </source>
</evidence>
<keyword evidence="2" id="KW-1185">Reference proteome</keyword>
<dbReference type="Gene3D" id="3.80.10.10">
    <property type="entry name" value="Ribonuclease Inhibitor"/>
    <property type="match status" value="1"/>
</dbReference>
<evidence type="ECO:0000313" key="1">
    <source>
        <dbReference type="EMBL" id="GIQ81968.1"/>
    </source>
</evidence>
<dbReference type="AlphaFoldDB" id="A0A9K3CT87"/>
<dbReference type="InterPro" id="IPR032675">
    <property type="entry name" value="LRR_dom_sf"/>
</dbReference>
<dbReference type="EMBL" id="BDIP01000548">
    <property type="protein sequence ID" value="GIQ81968.1"/>
    <property type="molecule type" value="Genomic_DNA"/>
</dbReference>
<proteinExistence type="predicted"/>
<reference evidence="1 2" key="1">
    <citation type="journal article" date="2018" name="PLoS ONE">
        <title>The draft genome of Kipferlia bialata reveals reductive genome evolution in fornicate parasites.</title>
        <authorList>
            <person name="Tanifuji G."/>
            <person name="Takabayashi S."/>
            <person name="Kume K."/>
            <person name="Takagi M."/>
            <person name="Nakayama T."/>
            <person name="Kamikawa R."/>
            <person name="Inagaki Y."/>
            <person name="Hashimoto T."/>
        </authorList>
    </citation>
    <scope>NUCLEOTIDE SEQUENCE [LARGE SCALE GENOMIC DNA]</scope>
    <source>
        <strain evidence="1">NY0173</strain>
    </source>
</reference>
<dbReference type="Proteomes" id="UP000265618">
    <property type="component" value="Unassembled WGS sequence"/>
</dbReference>
<gene>
    <name evidence="1" type="ORF">KIPB_003022</name>
</gene>
<comment type="caution">
    <text evidence="1">The sequence shown here is derived from an EMBL/GenBank/DDBJ whole genome shotgun (WGS) entry which is preliminary data.</text>
</comment>
<sequence>MRSTQGGGGTGGPGIDALAKRYQSLCMKERVRPLTEFLRQLQVSVPQNGTLNLSGSFVSAADLGPMFQVLQQCPQAQHIVLSKNKLGAEAAEPLARYLAPNTRILSIEVRLVHCGMSMTPTDHYSYGDAHREQGAAMGVRAITLTLPRCPPVPVGAHFFRVDTLLTLGGSSVLLGLEDNEFLVDYEYIIDLGNCLHQRHCFPTAIGALQGDRIHHSSPALINGTLTRYVVINLADRDGVIEDGRRFALIHDLADPLSPPKRNSEYSSQYISESGVIMRLPLGMTMHVQKYMMYPLTCVLDGQCVFVPGEQYSLKATMEGIGTCIYNPETQVWTEDGRECPDLTDSKAHTVVDDTLYVFTGRNGEGGIWTYTLEDGWENVGRLPMNSVGVAFAQTFGRLILLGCDSGIHLHDTVSGDWSRIGDNPHPEPEIEDSSYIGACITHNTLLCLDTTSIVDNDDRLLYASIVTLNESLLYPSVEMGWGRLLEWDKDWRVTLGVDNPAET</sequence>
<organism evidence="1 2">
    <name type="scientific">Kipferlia bialata</name>
    <dbReference type="NCBI Taxonomy" id="797122"/>
    <lineage>
        <taxon>Eukaryota</taxon>
        <taxon>Metamonada</taxon>
        <taxon>Carpediemonas-like organisms</taxon>
        <taxon>Kipferlia</taxon>
    </lineage>
</organism>
<dbReference type="Gene3D" id="2.120.10.80">
    <property type="entry name" value="Kelch-type beta propeller"/>
    <property type="match status" value="1"/>
</dbReference>
<name>A0A9K3CT87_9EUKA</name>
<accession>A0A9K3CT87</accession>